<comment type="caution">
    <text evidence="2">The sequence shown here is derived from an EMBL/GenBank/DDBJ whole genome shotgun (WGS) entry which is preliminary data.</text>
</comment>
<dbReference type="EMBL" id="JEME01001975">
    <property type="protein sequence ID" value="KYG05627.1"/>
    <property type="molecule type" value="Genomic_DNA"/>
</dbReference>
<feature type="compositionally biased region" description="Low complexity" evidence="1">
    <location>
        <begin position="63"/>
        <end position="78"/>
    </location>
</feature>
<sequence length="119" mass="11132">MVAISAVAPACSCSCAADSMVDAPYAASGAGAGGDGGQGASSGSGAQGGGGHGGEGQGGNAPAETGVEATETVTAGEVARSSRYRMVFTLGQPTQNQGTSASPKVRMQGGLLGANGSLP</sequence>
<proteinExistence type="predicted"/>
<evidence type="ECO:0000313" key="2">
    <source>
        <dbReference type="EMBL" id="KYG05627.1"/>
    </source>
</evidence>
<reference evidence="2 3" key="1">
    <citation type="submission" date="2014-02" db="EMBL/GenBank/DDBJ databases">
        <title>The small core and large imbalanced accessory genome model reveals a collaborative survival strategy of Sorangium cellulosum strains in nature.</title>
        <authorList>
            <person name="Han K."/>
            <person name="Peng R."/>
            <person name="Blom J."/>
            <person name="Li Y.-Z."/>
        </authorList>
    </citation>
    <scope>NUCLEOTIDE SEQUENCE [LARGE SCALE GENOMIC DNA]</scope>
    <source>
        <strain evidence="2 3">So0007-03</strain>
    </source>
</reference>
<evidence type="ECO:0000256" key="1">
    <source>
        <dbReference type="SAM" id="MobiDB-lite"/>
    </source>
</evidence>
<dbReference type="Proteomes" id="UP000075502">
    <property type="component" value="Unassembled WGS sequence"/>
</dbReference>
<dbReference type="AlphaFoldDB" id="A0A150TM03"/>
<feature type="region of interest" description="Disordered" evidence="1">
    <location>
        <begin position="26"/>
        <end position="78"/>
    </location>
</feature>
<gene>
    <name evidence="2" type="ORF">BE21_39525</name>
</gene>
<feature type="region of interest" description="Disordered" evidence="1">
    <location>
        <begin position="91"/>
        <end position="119"/>
    </location>
</feature>
<evidence type="ECO:0000313" key="3">
    <source>
        <dbReference type="Proteomes" id="UP000075502"/>
    </source>
</evidence>
<organism evidence="2 3">
    <name type="scientific">Sorangium cellulosum</name>
    <name type="common">Polyangium cellulosum</name>
    <dbReference type="NCBI Taxonomy" id="56"/>
    <lineage>
        <taxon>Bacteria</taxon>
        <taxon>Pseudomonadati</taxon>
        <taxon>Myxococcota</taxon>
        <taxon>Polyangia</taxon>
        <taxon>Polyangiales</taxon>
        <taxon>Polyangiaceae</taxon>
        <taxon>Sorangium</taxon>
    </lineage>
</organism>
<protein>
    <submittedName>
        <fullName evidence="2">Uncharacterized protein</fullName>
    </submittedName>
</protein>
<feature type="compositionally biased region" description="Gly residues" evidence="1">
    <location>
        <begin position="30"/>
        <end position="59"/>
    </location>
</feature>
<feature type="compositionally biased region" description="Polar residues" evidence="1">
    <location>
        <begin position="91"/>
        <end position="102"/>
    </location>
</feature>
<name>A0A150TM03_SORCE</name>
<accession>A0A150TM03</accession>